<comment type="caution">
    <text evidence="2">The sequence shown here is derived from an EMBL/GenBank/DDBJ whole genome shotgun (WGS) entry which is preliminary data.</text>
</comment>
<name>A0AAV5LWB3_9ROSI</name>
<evidence type="ECO:0000313" key="3">
    <source>
        <dbReference type="Proteomes" id="UP001054252"/>
    </source>
</evidence>
<sequence length="96" mass="10625">MKNCNLPNGELWSGSPKKAGRQRGSSANGIGSCVLNSQSRFVRFCLLLLLVNNRCGWQEGWAAGLLLLQCAEQLLSHLSLWLPCFCRVASIYISRN</sequence>
<gene>
    <name evidence="2" type="ORF">SLEP1_g49287</name>
</gene>
<reference evidence="2 3" key="1">
    <citation type="journal article" date="2021" name="Commun. Biol.">
        <title>The genome of Shorea leprosula (Dipterocarpaceae) highlights the ecological relevance of drought in aseasonal tropical rainforests.</title>
        <authorList>
            <person name="Ng K.K.S."/>
            <person name="Kobayashi M.J."/>
            <person name="Fawcett J.A."/>
            <person name="Hatakeyama M."/>
            <person name="Paape T."/>
            <person name="Ng C.H."/>
            <person name="Ang C.C."/>
            <person name="Tnah L.H."/>
            <person name="Lee C.T."/>
            <person name="Nishiyama T."/>
            <person name="Sese J."/>
            <person name="O'Brien M.J."/>
            <person name="Copetti D."/>
            <person name="Mohd Noor M.I."/>
            <person name="Ong R.C."/>
            <person name="Putra M."/>
            <person name="Sireger I.Z."/>
            <person name="Indrioko S."/>
            <person name="Kosugi Y."/>
            <person name="Izuno A."/>
            <person name="Isagi Y."/>
            <person name="Lee S.L."/>
            <person name="Shimizu K.K."/>
        </authorList>
    </citation>
    <scope>NUCLEOTIDE SEQUENCE [LARGE SCALE GENOMIC DNA]</scope>
    <source>
        <strain evidence="2">214</strain>
    </source>
</reference>
<proteinExistence type="predicted"/>
<evidence type="ECO:0000256" key="1">
    <source>
        <dbReference type="SAM" id="MobiDB-lite"/>
    </source>
</evidence>
<organism evidence="2 3">
    <name type="scientific">Rubroshorea leprosula</name>
    <dbReference type="NCBI Taxonomy" id="152421"/>
    <lineage>
        <taxon>Eukaryota</taxon>
        <taxon>Viridiplantae</taxon>
        <taxon>Streptophyta</taxon>
        <taxon>Embryophyta</taxon>
        <taxon>Tracheophyta</taxon>
        <taxon>Spermatophyta</taxon>
        <taxon>Magnoliopsida</taxon>
        <taxon>eudicotyledons</taxon>
        <taxon>Gunneridae</taxon>
        <taxon>Pentapetalae</taxon>
        <taxon>rosids</taxon>
        <taxon>malvids</taxon>
        <taxon>Malvales</taxon>
        <taxon>Dipterocarpaceae</taxon>
        <taxon>Rubroshorea</taxon>
    </lineage>
</organism>
<protein>
    <submittedName>
        <fullName evidence="2">Uncharacterized protein</fullName>
    </submittedName>
</protein>
<evidence type="ECO:0000313" key="2">
    <source>
        <dbReference type="EMBL" id="GKV41795.1"/>
    </source>
</evidence>
<accession>A0AAV5LWB3</accession>
<keyword evidence="3" id="KW-1185">Reference proteome</keyword>
<dbReference type="EMBL" id="BPVZ01000153">
    <property type="protein sequence ID" value="GKV41795.1"/>
    <property type="molecule type" value="Genomic_DNA"/>
</dbReference>
<feature type="region of interest" description="Disordered" evidence="1">
    <location>
        <begin position="1"/>
        <end position="27"/>
    </location>
</feature>
<dbReference type="Proteomes" id="UP001054252">
    <property type="component" value="Unassembled WGS sequence"/>
</dbReference>
<dbReference type="AlphaFoldDB" id="A0AAV5LWB3"/>